<dbReference type="EMBL" id="VRYY01000274">
    <property type="protein sequence ID" value="MBG3877360.1"/>
    <property type="molecule type" value="Genomic_DNA"/>
</dbReference>
<name>A0ABS0J4J8_9BACT</name>
<evidence type="ECO:0000313" key="2">
    <source>
        <dbReference type="Proteomes" id="UP001194469"/>
    </source>
</evidence>
<comment type="caution">
    <text evidence="1">The sequence shown here is derived from an EMBL/GenBank/DDBJ whole genome shotgun (WGS) entry which is preliminary data.</text>
</comment>
<gene>
    <name evidence="1" type="ORF">FVW20_10095</name>
</gene>
<reference evidence="1 2" key="1">
    <citation type="submission" date="2019-08" db="EMBL/GenBank/DDBJ databases">
        <authorList>
            <person name="Luo N."/>
        </authorList>
    </citation>
    <scope>NUCLEOTIDE SEQUENCE [LARGE SCALE GENOMIC DNA]</scope>
    <source>
        <strain evidence="1 2">NCIMB 9442</strain>
    </source>
</reference>
<dbReference type="Proteomes" id="UP001194469">
    <property type="component" value="Unassembled WGS sequence"/>
</dbReference>
<evidence type="ECO:0000313" key="1">
    <source>
        <dbReference type="EMBL" id="MBG3877360.1"/>
    </source>
</evidence>
<keyword evidence="2" id="KW-1185">Reference proteome</keyword>
<proteinExistence type="predicted"/>
<protein>
    <submittedName>
        <fullName evidence="1">ComF family protein</fullName>
    </submittedName>
</protein>
<feature type="non-terminal residue" evidence="1">
    <location>
        <position position="73"/>
    </location>
</feature>
<organism evidence="1 2">
    <name type="scientific">Nitratidesulfovibrio oxamicus</name>
    <dbReference type="NCBI Taxonomy" id="32016"/>
    <lineage>
        <taxon>Bacteria</taxon>
        <taxon>Pseudomonadati</taxon>
        <taxon>Thermodesulfobacteriota</taxon>
        <taxon>Desulfovibrionia</taxon>
        <taxon>Desulfovibrionales</taxon>
        <taxon>Desulfovibrionaceae</taxon>
        <taxon>Nitratidesulfovibrio</taxon>
    </lineage>
</organism>
<sequence length="73" mass="7601">MHSLWARLAAWVRACGLAEVRCAACGRPCEGHAATLPDVPYGGQSAAPSRPAEFPFRAPALCPACAAALAPRR</sequence>
<accession>A0ABS0J4J8</accession>